<proteinExistence type="predicted"/>
<evidence type="ECO:0000313" key="12">
    <source>
        <dbReference type="Proteomes" id="UP000298663"/>
    </source>
</evidence>
<evidence type="ECO:0000256" key="9">
    <source>
        <dbReference type="SAM" id="Phobius"/>
    </source>
</evidence>
<reference evidence="11 12" key="2">
    <citation type="journal article" date="2019" name="G3 (Bethesda)">
        <title>Hybrid Assembly of the Genome of the Entomopathogenic Nematode Steinernema carpocapsae Identifies the X-Chromosome.</title>
        <authorList>
            <person name="Serra L."/>
            <person name="Macchietto M."/>
            <person name="Macias-Munoz A."/>
            <person name="McGill C.J."/>
            <person name="Rodriguez I.M."/>
            <person name="Rodriguez B."/>
            <person name="Murad R."/>
            <person name="Mortazavi A."/>
        </authorList>
    </citation>
    <scope>NUCLEOTIDE SEQUENCE [LARGE SCALE GENOMIC DNA]</scope>
    <source>
        <strain evidence="11 12">ALL</strain>
    </source>
</reference>
<evidence type="ECO:0000256" key="1">
    <source>
        <dbReference type="ARBA" id="ARBA00004141"/>
    </source>
</evidence>
<evidence type="ECO:0000259" key="10">
    <source>
        <dbReference type="PROSITE" id="PS50262"/>
    </source>
</evidence>
<dbReference type="EMBL" id="AZBU02000001">
    <property type="protein sequence ID" value="TMS37451.1"/>
    <property type="molecule type" value="Genomic_DNA"/>
</dbReference>
<keyword evidence="7" id="KW-0807">Transducer</keyword>
<keyword evidence="4" id="KW-0297">G-protein coupled receptor</keyword>
<dbReference type="EMBL" id="CM016762">
    <property type="protein sequence ID" value="TMS37451.1"/>
    <property type="molecule type" value="Genomic_DNA"/>
</dbReference>
<protein>
    <recommendedName>
        <fullName evidence="10">G-protein coupled receptors family 1 profile domain-containing protein</fullName>
    </recommendedName>
</protein>
<comment type="subcellular location">
    <subcellularLocation>
        <location evidence="1">Membrane</location>
        <topology evidence="1">Multi-pass membrane protein</topology>
    </subcellularLocation>
</comment>
<dbReference type="AlphaFoldDB" id="A0A4U8UVT2"/>
<feature type="transmembrane region" description="Helical" evidence="9">
    <location>
        <begin position="131"/>
        <end position="156"/>
    </location>
</feature>
<dbReference type="Pfam" id="PF00001">
    <property type="entry name" value="7tm_1"/>
    <property type="match status" value="1"/>
</dbReference>
<evidence type="ECO:0000256" key="4">
    <source>
        <dbReference type="ARBA" id="ARBA00023040"/>
    </source>
</evidence>
<feature type="domain" description="G-protein coupled receptors family 1 profile" evidence="10">
    <location>
        <begin position="31"/>
        <end position="277"/>
    </location>
</feature>
<keyword evidence="6" id="KW-0675">Receptor</keyword>
<reference evidence="11 12" key="1">
    <citation type="journal article" date="2015" name="Genome Biol.">
        <title>Comparative genomics of Steinernema reveals deeply conserved gene regulatory networks.</title>
        <authorList>
            <person name="Dillman A.R."/>
            <person name="Macchietto M."/>
            <person name="Porter C.F."/>
            <person name="Rogers A."/>
            <person name="Williams B."/>
            <person name="Antoshechkin I."/>
            <person name="Lee M.M."/>
            <person name="Goodwin Z."/>
            <person name="Lu X."/>
            <person name="Lewis E.E."/>
            <person name="Goodrich-Blair H."/>
            <person name="Stock S.P."/>
            <person name="Adams B.J."/>
            <person name="Sternberg P.W."/>
            <person name="Mortazavi A."/>
        </authorList>
    </citation>
    <scope>NUCLEOTIDE SEQUENCE [LARGE SCALE GENOMIC DNA]</scope>
    <source>
        <strain evidence="11 12">ALL</strain>
    </source>
</reference>
<dbReference type="InterPro" id="IPR017452">
    <property type="entry name" value="GPCR_Rhodpsn_7TM"/>
</dbReference>
<evidence type="ECO:0000256" key="3">
    <source>
        <dbReference type="ARBA" id="ARBA00022989"/>
    </source>
</evidence>
<keyword evidence="2 9" id="KW-0812">Transmembrane</keyword>
<evidence type="ECO:0000313" key="11">
    <source>
        <dbReference type="EMBL" id="TMS37451.1"/>
    </source>
</evidence>
<feature type="transmembrane region" description="Helical" evidence="9">
    <location>
        <begin position="89"/>
        <end position="110"/>
    </location>
</feature>
<comment type="caution">
    <text evidence="11">The sequence shown here is derived from an EMBL/GenBank/DDBJ whole genome shotgun (WGS) entry which is preliminary data.</text>
</comment>
<accession>A0A4U8UVT2</accession>
<keyword evidence="8" id="KW-0716">Sensory transduction</keyword>
<dbReference type="Proteomes" id="UP000298663">
    <property type="component" value="Chromosome X"/>
</dbReference>
<feature type="transmembrane region" description="Helical" evidence="9">
    <location>
        <begin position="260"/>
        <end position="280"/>
    </location>
</feature>
<dbReference type="STRING" id="34508.A0A4U8UVT2"/>
<keyword evidence="3 9" id="KW-1133">Transmembrane helix</keyword>
<evidence type="ECO:0000256" key="7">
    <source>
        <dbReference type="ARBA" id="ARBA00023224"/>
    </source>
</evidence>
<dbReference type="PANTHER" id="PTHR24240">
    <property type="entry name" value="OPSIN"/>
    <property type="match status" value="1"/>
</dbReference>
<name>A0A4U8UVT2_STECR</name>
<keyword evidence="8" id="KW-0844">Vision</keyword>
<dbReference type="InterPro" id="IPR000276">
    <property type="entry name" value="GPCR_Rhodpsn"/>
</dbReference>
<evidence type="ECO:0000256" key="2">
    <source>
        <dbReference type="ARBA" id="ARBA00022692"/>
    </source>
</evidence>
<dbReference type="GO" id="GO:0004930">
    <property type="term" value="F:G protein-coupled receptor activity"/>
    <property type="evidence" value="ECO:0007669"/>
    <property type="project" value="UniProtKB-KW"/>
</dbReference>
<feature type="transmembrane region" description="Helical" evidence="9">
    <location>
        <begin position="20"/>
        <end position="40"/>
    </location>
</feature>
<dbReference type="GO" id="GO:0016020">
    <property type="term" value="C:membrane"/>
    <property type="evidence" value="ECO:0007669"/>
    <property type="project" value="UniProtKB-SubCell"/>
</dbReference>
<evidence type="ECO:0000256" key="6">
    <source>
        <dbReference type="ARBA" id="ARBA00023170"/>
    </source>
</evidence>
<keyword evidence="12" id="KW-1185">Reference proteome</keyword>
<dbReference type="Gene3D" id="1.20.1070.10">
    <property type="entry name" value="Rhodopsin 7-helix transmembrane proteins"/>
    <property type="match status" value="1"/>
</dbReference>
<dbReference type="SUPFAM" id="SSF81321">
    <property type="entry name" value="Family A G protein-coupled receptor-like"/>
    <property type="match status" value="1"/>
</dbReference>
<gene>
    <name evidence="11" type="ORF">L596_004380</name>
</gene>
<dbReference type="InterPro" id="IPR050125">
    <property type="entry name" value="GPCR_opsins"/>
</dbReference>
<feature type="transmembrane region" description="Helical" evidence="9">
    <location>
        <begin position="176"/>
        <end position="199"/>
    </location>
</feature>
<dbReference type="OrthoDB" id="2105199at2759"/>
<dbReference type="PROSITE" id="PS50262">
    <property type="entry name" value="G_PROTEIN_RECEP_F1_2"/>
    <property type="match status" value="1"/>
</dbReference>
<keyword evidence="5 9" id="KW-0472">Membrane</keyword>
<evidence type="ECO:0000256" key="5">
    <source>
        <dbReference type="ARBA" id="ARBA00023136"/>
    </source>
</evidence>
<evidence type="ECO:0000256" key="8">
    <source>
        <dbReference type="ARBA" id="ARBA00023305"/>
    </source>
</evidence>
<feature type="transmembrane region" description="Helical" evidence="9">
    <location>
        <begin position="224"/>
        <end position="248"/>
    </location>
</feature>
<sequence length="328" mass="37439">MASAVNLTLNHAEHLTLGAYLFATGFVNGFASLISIFVYMRYPAVMLTPSSIPELSLLISDFCIAWMHPFSGLSAIKNKWVWGPYGCQLYSFTGFFFGNYQCLAVPFIAYDRYIMAMTSQHINNDRNHRTYFHIVFFLAMFSLSFSIMPLVGWGRYSLLPTQVTCTIDWTFDSPSYYSYLTALTIFLYVLPIGISVYFYSKILRHIKSNEITVHWAPAGSEKMVIGGCIFSTYLAFSGYGIACILPFFMSAYDMPKIFHILPAPMAKLAGMLNTIFYVWLNPHVKDRIKKIFGCKESKHAVVKYNTRDSAKDDDKLIRINTDSEEQQR</sequence>
<dbReference type="GO" id="GO:0007601">
    <property type="term" value="P:visual perception"/>
    <property type="evidence" value="ECO:0007669"/>
    <property type="project" value="UniProtKB-KW"/>
</dbReference>
<organism evidence="11 12">
    <name type="scientific">Steinernema carpocapsae</name>
    <name type="common">Entomopathogenic nematode</name>
    <dbReference type="NCBI Taxonomy" id="34508"/>
    <lineage>
        <taxon>Eukaryota</taxon>
        <taxon>Metazoa</taxon>
        <taxon>Ecdysozoa</taxon>
        <taxon>Nematoda</taxon>
        <taxon>Chromadorea</taxon>
        <taxon>Rhabditida</taxon>
        <taxon>Tylenchina</taxon>
        <taxon>Panagrolaimomorpha</taxon>
        <taxon>Strongyloidoidea</taxon>
        <taxon>Steinernematidae</taxon>
        <taxon>Steinernema</taxon>
    </lineage>
</organism>